<keyword evidence="2" id="KW-0472">Membrane</keyword>
<feature type="transmembrane region" description="Helical" evidence="2">
    <location>
        <begin position="29"/>
        <end position="57"/>
    </location>
</feature>
<feature type="region of interest" description="Disordered" evidence="1">
    <location>
        <begin position="1"/>
        <end position="24"/>
    </location>
</feature>
<gene>
    <name evidence="3" type="ORF">GCM10009744_33510</name>
</gene>
<evidence type="ECO:0000313" key="3">
    <source>
        <dbReference type="EMBL" id="GAA1640888.1"/>
    </source>
</evidence>
<keyword evidence="2" id="KW-0812">Transmembrane</keyword>
<name>A0ABN2FE84_9ACTN</name>
<organism evidence="3 4">
    <name type="scientific">Kribbella alba</name>
    <dbReference type="NCBI Taxonomy" id="190197"/>
    <lineage>
        <taxon>Bacteria</taxon>
        <taxon>Bacillati</taxon>
        <taxon>Actinomycetota</taxon>
        <taxon>Actinomycetes</taxon>
        <taxon>Propionibacteriales</taxon>
        <taxon>Kribbellaceae</taxon>
        <taxon>Kribbella</taxon>
    </lineage>
</organism>
<dbReference type="RefSeq" id="WP_344112423.1">
    <property type="nucleotide sequence ID" value="NZ_BAAANE010000005.1"/>
</dbReference>
<feature type="region of interest" description="Disordered" evidence="1">
    <location>
        <begin position="57"/>
        <end position="155"/>
    </location>
</feature>
<feature type="compositionally biased region" description="Gly residues" evidence="1">
    <location>
        <begin position="137"/>
        <end position="155"/>
    </location>
</feature>
<keyword evidence="2" id="KW-1133">Transmembrane helix</keyword>
<comment type="caution">
    <text evidence="3">The sequence shown here is derived from an EMBL/GenBank/DDBJ whole genome shotgun (WGS) entry which is preliminary data.</text>
</comment>
<dbReference type="EMBL" id="BAAANE010000005">
    <property type="protein sequence ID" value="GAA1640888.1"/>
    <property type="molecule type" value="Genomic_DNA"/>
</dbReference>
<proteinExistence type="predicted"/>
<protein>
    <recommendedName>
        <fullName evidence="5">Translation initiation factor IF-2</fullName>
    </recommendedName>
</protein>
<evidence type="ECO:0000256" key="1">
    <source>
        <dbReference type="SAM" id="MobiDB-lite"/>
    </source>
</evidence>
<dbReference type="Proteomes" id="UP001501319">
    <property type="component" value="Unassembled WGS sequence"/>
</dbReference>
<evidence type="ECO:0000313" key="4">
    <source>
        <dbReference type="Proteomes" id="UP001501319"/>
    </source>
</evidence>
<feature type="compositionally biased region" description="Low complexity" evidence="1">
    <location>
        <begin position="97"/>
        <end position="108"/>
    </location>
</feature>
<reference evidence="3 4" key="1">
    <citation type="journal article" date="2019" name="Int. J. Syst. Evol. Microbiol.">
        <title>The Global Catalogue of Microorganisms (GCM) 10K type strain sequencing project: providing services to taxonomists for standard genome sequencing and annotation.</title>
        <authorList>
            <consortium name="The Broad Institute Genomics Platform"/>
            <consortium name="The Broad Institute Genome Sequencing Center for Infectious Disease"/>
            <person name="Wu L."/>
            <person name="Ma J."/>
        </authorList>
    </citation>
    <scope>NUCLEOTIDE SEQUENCE [LARGE SCALE GENOMIC DNA]</scope>
    <source>
        <strain evidence="3 4">JCM 14306</strain>
    </source>
</reference>
<sequence length="155" mass="15487">MESEDSRRRPVVLQARSADPDSARRPARYLTWTGSGLLAVAAAAGLVAGGTAVWAAFDPGTPGQSPAPLWFPPPASVRPQNATVVPTPTPDDHGGRRTSTTTPSSGGTIEPGDDKGGLRKSGSSSTTEPGDDKGGLRKSGGGGSGKSGSGGSGHR</sequence>
<evidence type="ECO:0000256" key="2">
    <source>
        <dbReference type="SAM" id="Phobius"/>
    </source>
</evidence>
<accession>A0ABN2FE84</accession>
<evidence type="ECO:0008006" key="5">
    <source>
        <dbReference type="Google" id="ProtNLM"/>
    </source>
</evidence>
<keyword evidence="4" id="KW-1185">Reference proteome</keyword>